<feature type="region of interest" description="Disordered" evidence="1">
    <location>
        <begin position="62"/>
        <end position="82"/>
    </location>
</feature>
<name>A0A517SPV3_9BACT</name>
<dbReference type="Proteomes" id="UP000315003">
    <property type="component" value="Chromosome"/>
</dbReference>
<protein>
    <submittedName>
        <fullName evidence="2">Suppressor of fused protein (SUFU)</fullName>
    </submittedName>
</protein>
<dbReference type="RefSeq" id="WP_145269066.1">
    <property type="nucleotide sequence ID" value="NZ_CP036272.1"/>
</dbReference>
<evidence type="ECO:0000313" key="3">
    <source>
        <dbReference type="Proteomes" id="UP000315003"/>
    </source>
</evidence>
<feature type="compositionally biased region" description="Low complexity" evidence="1">
    <location>
        <begin position="71"/>
        <end position="82"/>
    </location>
</feature>
<dbReference type="AlphaFoldDB" id="A0A517SPV3"/>
<reference evidence="2 3" key="1">
    <citation type="submission" date="2019-02" db="EMBL/GenBank/DDBJ databases">
        <title>Deep-cultivation of Planctomycetes and their phenomic and genomic characterization uncovers novel biology.</title>
        <authorList>
            <person name="Wiegand S."/>
            <person name="Jogler M."/>
            <person name="Boedeker C."/>
            <person name="Pinto D."/>
            <person name="Vollmers J."/>
            <person name="Rivas-Marin E."/>
            <person name="Kohn T."/>
            <person name="Peeters S.H."/>
            <person name="Heuer A."/>
            <person name="Rast P."/>
            <person name="Oberbeckmann S."/>
            <person name="Bunk B."/>
            <person name="Jeske O."/>
            <person name="Meyerdierks A."/>
            <person name="Storesund J.E."/>
            <person name="Kallscheuer N."/>
            <person name="Luecker S."/>
            <person name="Lage O.M."/>
            <person name="Pohl T."/>
            <person name="Merkel B.J."/>
            <person name="Hornburger P."/>
            <person name="Mueller R.-W."/>
            <person name="Bruemmer F."/>
            <person name="Labrenz M."/>
            <person name="Spormann A.M."/>
            <person name="Op den Camp H."/>
            <person name="Overmann J."/>
            <person name="Amann R."/>
            <person name="Jetten M.S.M."/>
            <person name="Mascher T."/>
            <person name="Medema M.H."/>
            <person name="Devos D.P."/>
            <person name="Kaster A.-K."/>
            <person name="Ovreas L."/>
            <person name="Rohde M."/>
            <person name="Galperin M.Y."/>
            <person name="Jogler C."/>
        </authorList>
    </citation>
    <scope>NUCLEOTIDE SEQUENCE [LARGE SCALE GENOMIC DNA]</scope>
    <source>
        <strain evidence="2 3">SV_7m_r</strain>
    </source>
</reference>
<dbReference type="OrthoDB" id="333049at2"/>
<keyword evidence="3" id="KW-1185">Reference proteome</keyword>
<feature type="compositionally biased region" description="Basic and acidic residues" evidence="1">
    <location>
        <begin position="249"/>
        <end position="260"/>
    </location>
</feature>
<organism evidence="2 3">
    <name type="scientific">Stieleria bergensis</name>
    <dbReference type="NCBI Taxonomy" id="2528025"/>
    <lineage>
        <taxon>Bacteria</taxon>
        <taxon>Pseudomonadati</taxon>
        <taxon>Planctomycetota</taxon>
        <taxon>Planctomycetia</taxon>
        <taxon>Pirellulales</taxon>
        <taxon>Pirellulaceae</taxon>
        <taxon>Stieleria</taxon>
    </lineage>
</organism>
<evidence type="ECO:0000256" key="1">
    <source>
        <dbReference type="SAM" id="MobiDB-lite"/>
    </source>
</evidence>
<proteinExistence type="predicted"/>
<dbReference type="EMBL" id="CP036272">
    <property type="protein sequence ID" value="QDT58129.1"/>
    <property type="molecule type" value="Genomic_DNA"/>
</dbReference>
<evidence type="ECO:0000313" key="2">
    <source>
        <dbReference type="EMBL" id="QDT58129.1"/>
    </source>
</evidence>
<sequence>MSQQWYIRTKHGEKGPFSLQQLQVYVDARVLRQQSSIRSDQGVWIAAGTVTSLTFPANAASTLPSDPVTGPSDPAARASDPAAEVRDQVASSITELLSPVHQELQSLREQTGQLARENHSLRETFQAMHQQMQAQTELIDRLHQELKQRGQQEASETEMPLFSSSEAAANPPTLRALGLSPGEAQGQDQGSGARLATTLAAEQAGDQSPETLAAESPLAQSSSWRDRREQAGEDSSETPVTTSSNRWRVPADRSPERSEVDQAAVGRLRSDALTRLLGSAEAFSVAGQVGLSVDCFSPRQGRDFTTMVTNGLNVRDLVGTTDRRLLRSELVLYTTHHDNAAARFLSAAGQGALDHDGKFGIGTVLRCEQMPGWEAEHVLCDCVVLMSTVSSDTQPLVSEATPGVALQLYWVVPSSRAETELIESEGLHKWMSLFQAKRMSPFFDLTRPCNVKRKHWFRR</sequence>
<gene>
    <name evidence="2" type="ORF">SV7mr_06180</name>
</gene>
<accession>A0A517SPV3</accession>
<feature type="region of interest" description="Disordered" evidence="1">
    <location>
        <begin position="146"/>
        <end position="263"/>
    </location>
</feature>
<feature type="compositionally biased region" description="Polar residues" evidence="1">
    <location>
        <begin position="237"/>
        <end position="246"/>
    </location>
</feature>